<keyword evidence="3" id="KW-1185">Reference proteome</keyword>
<protein>
    <recommendedName>
        <fullName evidence="4">Nickel/cobalt efflux system</fullName>
    </recommendedName>
</protein>
<proteinExistence type="predicted"/>
<keyword evidence="1" id="KW-0472">Membrane</keyword>
<dbReference type="PANTHER" id="PTHR33876:SF4">
    <property type="entry name" value="CHLOROPLAST PROTEIN FOR GROWTH AND FERTILITY 2"/>
    <property type="match status" value="1"/>
</dbReference>
<organism evidence="2 3">
    <name type="scientific">Pythium oligandrum</name>
    <name type="common">Mycoparasitic fungus</name>
    <dbReference type="NCBI Taxonomy" id="41045"/>
    <lineage>
        <taxon>Eukaryota</taxon>
        <taxon>Sar</taxon>
        <taxon>Stramenopiles</taxon>
        <taxon>Oomycota</taxon>
        <taxon>Peronosporomycetes</taxon>
        <taxon>Pythiales</taxon>
        <taxon>Pythiaceae</taxon>
        <taxon>Pythium</taxon>
    </lineage>
</organism>
<sequence>MTHASSGSAAASGGDASSLMEHASLPQIILTGLSLGILHVITGPDHLSALAALSSGHSWMAFALGVQWGCGHSLGILVIAAICLALGHSLDIGVFRHVCNYIVGVFLISIGAWTLRVAYVQYERQSRPPSKWSSVQCQDATYVLLPDEADTKAERMDTTASYQGLVSVCIGLLHGVAGPGGVLGVLPAVAMRHIGSSIVYLACFCVSSILCMGAFAALYGEITRRSSLQSSLIAFRIALLSSTLSIVVGVVWITLQACGVLEHVFGHKH</sequence>
<dbReference type="InterPro" id="IPR052776">
    <property type="entry name" value="Chloro_ReproSupport/MetalTrans"/>
</dbReference>
<dbReference type="Proteomes" id="UP000794436">
    <property type="component" value="Unassembled WGS sequence"/>
</dbReference>
<accession>A0A8K1CDF4</accession>
<dbReference type="AlphaFoldDB" id="A0A8K1CDF4"/>
<feature type="transmembrane region" description="Helical" evidence="1">
    <location>
        <begin position="165"/>
        <end position="186"/>
    </location>
</feature>
<evidence type="ECO:0008006" key="4">
    <source>
        <dbReference type="Google" id="ProtNLM"/>
    </source>
</evidence>
<name>A0A8K1CDF4_PYTOL</name>
<feature type="transmembrane region" description="Helical" evidence="1">
    <location>
        <begin position="98"/>
        <end position="119"/>
    </location>
</feature>
<keyword evidence="1" id="KW-1133">Transmembrane helix</keyword>
<dbReference type="OrthoDB" id="669460at2759"/>
<feature type="transmembrane region" description="Helical" evidence="1">
    <location>
        <begin position="61"/>
        <end position="86"/>
    </location>
</feature>
<evidence type="ECO:0000313" key="3">
    <source>
        <dbReference type="Proteomes" id="UP000794436"/>
    </source>
</evidence>
<feature type="transmembrane region" description="Helical" evidence="1">
    <location>
        <begin position="232"/>
        <end position="255"/>
    </location>
</feature>
<comment type="caution">
    <text evidence="2">The sequence shown here is derived from an EMBL/GenBank/DDBJ whole genome shotgun (WGS) entry which is preliminary data.</text>
</comment>
<dbReference type="EMBL" id="SPLM01000077">
    <property type="protein sequence ID" value="TMW61120.1"/>
    <property type="molecule type" value="Genomic_DNA"/>
</dbReference>
<reference evidence="2" key="1">
    <citation type="submission" date="2019-03" db="EMBL/GenBank/DDBJ databases">
        <title>Long read genome sequence of the mycoparasitic Pythium oligandrum ATCC 38472 isolated from sugarbeet rhizosphere.</title>
        <authorList>
            <person name="Gaulin E."/>
        </authorList>
    </citation>
    <scope>NUCLEOTIDE SEQUENCE</scope>
    <source>
        <strain evidence="2">ATCC 38472_TT</strain>
    </source>
</reference>
<keyword evidence="1" id="KW-0812">Transmembrane</keyword>
<evidence type="ECO:0000256" key="1">
    <source>
        <dbReference type="SAM" id="Phobius"/>
    </source>
</evidence>
<gene>
    <name evidence="2" type="ORF">Poli38472_013583</name>
</gene>
<evidence type="ECO:0000313" key="2">
    <source>
        <dbReference type="EMBL" id="TMW61120.1"/>
    </source>
</evidence>
<dbReference type="PANTHER" id="PTHR33876">
    <property type="entry name" value="UNNAMED PRODUCT"/>
    <property type="match status" value="1"/>
</dbReference>
<feature type="transmembrane region" description="Helical" evidence="1">
    <location>
        <begin position="198"/>
        <end position="220"/>
    </location>
</feature>